<evidence type="ECO:0000313" key="2">
    <source>
        <dbReference type="EMBL" id="AUY25655.1"/>
    </source>
</evidence>
<dbReference type="EMBL" id="CP026378">
    <property type="protein sequence ID" value="AUY25655.1"/>
    <property type="molecule type" value="Genomic_DNA"/>
</dbReference>
<name>A0ABN5HCU3_9GAMM</name>
<evidence type="ECO:0008006" key="4">
    <source>
        <dbReference type="Google" id="ProtNLM"/>
    </source>
</evidence>
<feature type="signal peptide" evidence="1">
    <location>
        <begin position="1"/>
        <end position="23"/>
    </location>
</feature>
<proteinExistence type="predicted"/>
<organism evidence="2 3">
    <name type="scientific">Mixta calida</name>
    <dbReference type="NCBI Taxonomy" id="665913"/>
    <lineage>
        <taxon>Bacteria</taxon>
        <taxon>Pseudomonadati</taxon>
        <taxon>Pseudomonadota</taxon>
        <taxon>Gammaproteobacteria</taxon>
        <taxon>Enterobacterales</taxon>
        <taxon>Erwiniaceae</taxon>
        <taxon>Mixta</taxon>
    </lineage>
</organism>
<dbReference type="Proteomes" id="UP000237673">
    <property type="component" value="Chromosome"/>
</dbReference>
<reference evidence="2 3" key="1">
    <citation type="submission" date="2018-01" db="EMBL/GenBank/DDBJ databases">
        <title>Complete and assembled Genome of Pantoea calida DSM22759T.</title>
        <authorList>
            <person name="Stevens M.J.A."/>
            <person name="Zurfluh K."/>
            <person name="Stephan R."/>
        </authorList>
    </citation>
    <scope>NUCLEOTIDE SEQUENCE [LARGE SCALE GENOMIC DNA]</scope>
    <source>
        <strain evidence="2 3">DSM 22759</strain>
    </source>
</reference>
<protein>
    <recommendedName>
        <fullName evidence="4">YD repeat-containing protein</fullName>
    </recommendedName>
</protein>
<evidence type="ECO:0000313" key="3">
    <source>
        <dbReference type="Proteomes" id="UP000237673"/>
    </source>
</evidence>
<dbReference type="RefSeq" id="WP_038625600.1">
    <property type="nucleotide sequence ID" value="NZ_CAXOMJ010000003.1"/>
</dbReference>
<feature type="chain" id="PRO_5047321139" description="YD repeat-containing protein" evidence="1">
    <location>
        <begin position="24"/>
        <end position="283"/>
    </location>
</feature>
<dbReference type="GeneID" id="84632113"/>
<gene>
    <name evidence="2" type="ORF">C2E16_12535</name>
</gene>
<accession>A0ABN5HCU3</accession>
<evidence type="ECO:0000256" key="1">
    <source>
        <dbReference type="SAM" id="SignalP"/>
    </source>
</evidence>
<sequence>MKPGYLLLLIGAAGLWSSGAALAAETCRRVGDAINNSNSVILLGGTAKGQIKQVVMGEFGKNVNSQKRVLGQFNRCGQLTVADISYDKDDRNVVLAMEQHVARVSHGWLAQYQISVSVRKENALVEVNNKQGVISYMVGEKGNIISASDSFILMGNKGFTETTYQYDKHLRLSSSVSRGSDALTNGEYHYRWSPEGLLLGSSSEQGKESYSYDKQQRESGLRAVSNNRNGTTVTLDECQSWDDVGNCTLSYSQETETDGKETVQRQLSTAYRFEYWDSAAKTE</sequence>
<keyword evidence="3" id="KW-1185">Reference proteome</keyword>
<keyword evidence="1" id="KW-0732">Signal</keyword>